<keyword evidence="4 6" id="KW-0863">Zinc-finger</keyword>
<evidence type="ECO:0000256" key="2">
    <source>
        <dbReference type="ARBA" id="ARBA00022723"/>
    </source>
</evidence>
<dbReference type="PROSITE" id="PS00678">
    <property type="entry name" value="WD_REPEATS_1"/>
    <property type="match status" value="1"/>
</dbReference>
<dbReference type="PROSITE" id="PS00518">
    <property type="entry name" value="ZF_RING_1"/>
    <property type="match status" value="1"/>
</dbReference>
<reference evidence="12" key="1">
    <citation type="journal article" date="2007" name="Science">
        <title>Draft genome of the filarial nematode parasite Brugia malayi.</title>
        <authorList>
            <person name="Ghedin E."/>
            <person name="Wang S."/>
            <person name="Spiro D."/>
            <person name="Caler E."/>
            <person name="Zhao Q."/>
            <person name="Crabtree J."/>
            <person name="Allen J.E."/>
            <person name="Delcher A.L."/>
            <person name="Guiliano D.B."/>
            <person name="Miranda-Saavedra D."/>
            <person name="Angiuoli S.V."/>
            <person name="Creasy T."/>
            <person name="Amedeo P."/>
            <person name="Haas B."/>
            <person name="El-Sayed N.M."/>
            <person name="Wortman J.R."/>
            <person name="Feldblyum T."/>
            <person name="Tallon L."/>
            <person name="Schatz M."/>
            <person name="Shumway M."/>
            <person name="Koo H."/>
            <person name="Salzberg S.L."/>
            <person name="Schobel S."/>
            <person name="Pertea M."/>
            <person name="Pop M."/>
            <person name="White O."/>
            <person name="Barton G.J."/>
            <person name="Carlow C.K."/>
            <person name="Crawford M.J."/>
            <person name="Daub J."/>
            <person name="Dimmic M.W."/>
            <person name="Estes C.F."/>
            <person name="Foster J.M."/>
            <person name="Ganatra M."/>
            <person name="Gregory W.F."/>
            <person name="Johnson N.M."/>
            <person name="Jin J."/>
            <person name="Komuniecki R."/>
            <person name="Korf I."/>
            <person name="Kumar S."/>
            <person name="Laney S."/>
            <person name="Li B.W."/>
            <person name="Li W."/>
            <person name="Lindblom T.H."/>
            <person name="Lustigman S."/>
            <person name="Ma D."/>
            <person name="Maina C.V."/>
            <person name="Martin D.M."/>
            <person name="McCarter J.P."/>
            <person name="McReynolds L."/>
            <person name="Mitreva M."/>
            <person name="Nutman T.B."/>
            <person name="Parkinson J."/>
            <person name="Peregrin-Alvarez J.M."/>
            <person name="Poole C."/>
            <person name="Ren Q."/>
            <person name="Saunders L."/>
            <person name="Sluder A.E."/>
            <person name="Smith K."/>
            <person name="Stanke M."/>
            <person name="Unnasch T.R."/>
            <person name="Ware J."/>
            <person name="Wei A.D."/>
            <person name="Weil G."/>
            <person name="Williams D.J."/>
            <person name="Zhang Y."/>
            <person name="Williams S.A."/>
            <person name="Fraser-Liggett C."/>
            <person name="Slatko B."/>
            <person name="Blaxter M.L."/>
            <person name="Scott A.L."/>
        </authorList>
    </citation>
    <scope>NUCLEOTIDE SEQUENCE</scope>
    <source>
        <strain evidence="12">FR3</strain>
    </source>
</reference>
<dbReference type="WBParaSite" id="Bm9906.1">
    <property type="protein sequence ID" value="Bm9906.1"/>
    <property type="gene ID" value="WBGene00230167"/>
</dbReference>
<name>A0A4E9EXG6_BRUMA</name>
<dbReference type="RefSeq" id="XP_042931322.1">
    <property type="nucleotide sequence ID" value="XM_043075388.1"/>
</dbReference>
<dbReference type="AlphaFoldDB" id="A0A4E9EXG6"/>
<evidence type="ECO:0000256" key="5">
    <source>
        <dbReference type="ARBA" id="ARBA00022833"/>
    </source>
</evidence>
<evidence type="ECO:0000256" key="6">
    <source>
        <dbReference type="PROSITE-ProRule" id="PRU00175"/>
    </source>
</evidence>
<dbReference type="SUPFAM" id="SSF50978">
    <property type="entry name" value="WD40 repeat-like"/>
    <property type="match status" value="1"/>
</dbReference>
<dbReference type="GO" id="GO:0008270">
    <property type="term" value="F:zinc ion binding"/>
    <property type="evidence" value="ECO:0007669"/>
    <property type="project" value="UniProtKB-KW"/>
</dbReference>
<feature type="repeat" description="WD" evidence="7">
    <location>
        <begin position="404"/>
        <end position="439"/>
    </location>
</feature>
<reference evidence="11" key="2">
    <citation type="submission" date="2019-04" db="EMBL/GenBank/DDBJ databases">
        <authorList>
            <person name="Howe K."/>
            <person name="Paulini M."/>
            <person name="Williams G."/>
        </authorList>
    </citation>
    <scope>NUCLEOTIDE SEQUENCE [LARGE SCALE GENOMIC DNA]</scope>
    <source>
        <strain evidence="11">FR3</strain>
    </source>
</reference>
<dbReference type="PROSITE" id="PS50294">
    <property type="entry name" value="WD_REPEATS_REGION"/>
    <property type="match status" value="1"/>
</dbReference>
<feature type="coiled-coil region" evidence="8">
    <location>
        <begin position="195"/>
        <end position="229"/>
    </location>
</feature>
<dbReference type="OrthoDB" id="273771at2759"/>
<dbReference type="InterPro" id="IPR015943">
    <property type="entry name" value="WD40/YVTN_repeat-like_dom_sf"/>
</dbReference>
<keyword evidence="8" id="KW-0175">Coiled coil</keyword>
<feature type="repeat" description="WD" evidence="7">
    <location>
        <begin position="530"/>
        <end position="570"/>
    </location>
</feature>
<evidence type="ECO:0000313" key="12">
    <source>
        <dbReference type="Proteomes" id="UP000006672"/>
    </source>
</evidence>
<feature type="repeat" description="WD" evidence="7">
    <location>
        <begin position="444"/>
        <end position="486"/>
    </location>
</feature>
<evidence type="ECO:0000256" key="7">
    <source>
        <dbReference type="PROSITE-ProRule" id="PRU00221"/>
    </source>
</evidence>
<feature type="region of interest" description="Disordered" evidence="9">
    <location>
        <begin position="1"/>
        <end position="24"/>
    </location>
</feature>
<accession>A0A4E9EXG6</accession>
<dbReference type="Pfam" id="PF00400">
    <property type="entry name" value="WD40"/>
    <property type="match status" value="5"/>
</dbReference>
<keyword evidence="5" id="KW-0862">Zinc</keyword>
<dbReference type="CDD" id="cd16504">
    <property type="entry name" value="RING-HC_COP1"/>
    <property type="match status" value="1"/>
</dbReference>
<dbReference type="InterPro" id="IPR001841">
    <property type="entry name" value="Znf_RING"/>
</dbReference>
<dbReference type="PROSITE" id="PS50082">
    <property type="entry name" value="WD_REPEATS_2"/>
    <property type="match status" value="3"/>
</dbReference>
<dbReference type="SMART" id="SM00184">
    <property type="entry name" value="RING"/>
    <property type="match status" value="1"/>
</dbReference>
<dbReference type="Proteomes" id="UP000006672">
    <property type="component" value="Unassembled WGS sequence"/>
</dbReference>
<evidence type="ECO:0000256" key="1">
    <source>
        <dbReference type="ARBA" id="ARBA00022574"/>
    </source>
</evidence>
<keyword evidence="12" id="KW-1185">Reference proteome</keyword>
<dbReference type="Gene3D" id="3.30.40.10">
    <property type="entry name" value="Zinc/RING finger domain, C3HC4 (zinc finger)"/>
    <property type="match status" value="1"/>
</dbReference>
<evidence type="ECO:0000256" key="9">
    <source>
        <dbReference type="SAM" id="MobiDB-lite"/>
    </source>
</evidence>
<sequence>MSAGRYIRKRPMAQSISEDETVENASRNANDPLEHCSSSSLLSESSTFSTSTCEHLPSVPLKSLYDCPICFQLFREPYSTLCGHSFCRECISAHLERSLRCPVCSRGLDPRSGPIVFPNFTAASIVDAIRRNIKTARSLAAVSGRNEGLELTSEKLVDLALNADANFLDHFMDLLKKRREQISNNVTRRKNMLLNEFIDEMIAQREEKLKQLQNELSILRNDKASIQAMMKDDSSNNAGTHSQRMVPDASGSQIMQSASVLKKMRFDGGDNDTEEIGKYRSRLQQHMTGLEQAYFSRRLNNTESRTITDDSLGPCCDTLDDFSQVLHAMSQYGSFRRLASLNYNVADATAALSIVSSIEFDKDGEYFILAGVAKRIKVYEFQSVIENTDTLHYPVTQLQCTSKISNVSWNPYCKNTLASSDYDGTVQLWDTSLAKSIRPGNIAFYEHEKRCWTVVFNSVDPHLMASGSDDARVKLWSIGVDRSVATIDAKVNVCCVCFSPTQRNYLVFGSADHCIHLYDIRRPIEPVNVFRGHRKAVSYVKYCTENEVVSASTDSNLRLWDVGSGKCIRTMKGHQNERNFVGLATDGNHIVCGSENNHLYLYHKGLCDPLMCYDFGRADNTRSALLATDSSSDFVSAVSWKKNSNIVVAANSQGTTHVFELI</sequence>
<dbReference type="PANTHER" id="PTHR44080">
    <property type="entry name" value="E3 UBIQUITIN-PROTEIN LIGASE COP1"/>
    <property type="match status" value="1"/>
</dbReference>
<dbReference type="PRINTS" id="PR00320">
    <property type="entry name" value="GPROTEINBRPT"/>
</dbReference>
<dbReference type="Pfam" id="PF13923">
    <property type="entry name" value="zf-C3HC4_2"/>
    <property type="match status" value="1"/>
</dbReference>
<keyword evidence="1 7" id="KW-0853">WD repeat</keyword>
<dbReference type="CDD" id="cd00200">
    <property type="entry name" value="WD40"/>
    <property type="match status" value="1"/>
</dbReference>
<gene>
    <name evidence="11" type="primary">Bm9906</name>
    <name evidence="11" type="ORF">BM_BM9906</name>
</gene>
<evidence type="ECO:0000256" key="8">
    <source>
        <dbReference type="SAM" id="Coils"/>
    </source>
</evidence>
<evidence type="ECO:0000256" key="3">
    <source>
        <dbReference type="ARBA" id="ARBA00022737"/>
    </source>
</evidence>
<dbReference type="InterPro" id="IPR019775">
    <property type="entry name" value="WD40_repeat_CS"/>
</dbReference>
<dbReference type="InterPro" id="IPR020472">
    <property type="entry name" value="WD40_PAC1"/>
</dbReference>
<evidence type="ECO:0000256" key="4">
    <source>
        <dbReference type="ARBA" id="ARBA00022771"/>
    </source>
</evidence>
<keyword evidence="3" id="KW-0677">Repeat</keyword>
<accession>A0A8L7TLG5</accession>
<keyword evidence="2" id="KW-0479">Metal-binding</keyword>
<dbReference type="InterPro" id="IPR017907">
    <property type="entry name" value="Znf_RING_CS"/>
</dbReference>
<dbReference type="GeneID" id="6101685"/>
<dbReference type="InterPro" id="IPR001680">
    <property type="entry name" value="WD40_rpt"/>
</dbReference>
<evidence type="ECO:0000313" key="11">
    <source>
        <dbReference type="EMBL" id="VIO89133.1"/>
    </source>
</evidence>
<dbReference type="SMART" id="SM00320">
    <property type="entry name" value="WD40"/>
    <property type="match status" value="7"/>
</dbReference>
<dbReference type="PANTHER" id="PTHR44080:SF1">
    <property type="entry name" value="E3 UBIQUITIN-PROTEIN LIGASE COP1"/>
    <property type="match status" value="1"/>
</dbReference>
<reference evidence="13" key="3">
    <citation type="submission" date="2022-04" db="UniProtKB">
        <authorList>
            <consortium name="WormBaseParasite"/>
        </authorList>
    </citation>
    <scope>IDENTIFICATION</scope>
</reference>
<feature type="domain" description="RING-type" evidence="10">
    <location>
        <begin position="67"/>
        <end position="105"/>
    </location>
</feature>
<protein>
    <submittedName>
        <fullName evidence="13">Bm9906</fullName>
    </submittedName>
</protein>
<dbReference type="GO" id="GO:0043161">
    <property type="term" value="P:proteasome-mediated ubiquitin-dependent protein catabolic process"/>
    <property type="evidence" value="ECO:0007669"/>
    <property type="project" value="TreeGrafter"/>
</dbReference>
<dbReference type="InterPro" id="IPR042755">
    <property type="entry name" value="COP1"/>
</dbReference>
<evidence type="ECO:0000313" key="13">
    <source>
        <dbReference type="WBParaSite" id="Bm9906.1"/>
    </source>
</evidence>
<organism evidence="11">
    <name type="scientific">Brugia malayi</name>
    <name type="common">Filarial nematode worm</name>
    <dbReference type="NCBI Taxonomy" id="6279"/>
    <lineage>
        <taxon>Eukaryota</taxon>
        <taxon>Metazoa</taxon>
        <taxon>Ecdysozoa</taxon>
        <taxon>Nematoda</taxon>
        <taxon>Chromadorea</taxon>
        <taxon>Rhabditida</taxon>
        <taxon>Spirurina</taxon>
        <taxon>Spiruromorpha</taxon>
        <taxon>Filarioidea</taxon>
        <taxon>Onchocercidae</taxon>
        <taxon>Brugia</taxon>
    </lineage>
</organism>
<dbReference type="Gene3D" id="2.130.10.10">
    <property type="entry name" value="YVTN repeat-like/Quinoprotein amine dehydrogenase"/>
    <property type="match status" value="1"/>
</dbReference>
<dbReference type="SUPFAM" id="SSF57850">
    <property type="entry name" value="RING/U-box"/>
    <property type="match status" value="1"/>
</dbReference>
<dbReference type="KEGG" id="bmy:BM_BM9906"/>
<dbReference type="GO" id="GO:0061630">
    <property type="term" value="F:ubiquitin protein ligase activity"/>
    <property type="evidence" value="ECO:0007669"/>
    <property type="project" value="InterPro"/>
</dbReference>
<dbReference type="EMBL" id="CAAKNF010000196">
    <property type="protein sequence ID" value="VIO89133.1"/>
    <property type="molecule type" value="Genomic_DNA"/>
</dbReference>
<proteinExistence type="predicted"/>
<dbReference type="InterPro" id="IPR036322">
    <property type="entry name" value="WD40_repeat_dom_sf"/>
</dbReference>
<evidence type="ECO:0000259" key="10">
    <source>
        <dbReference type="PROSITE" id="PS50089"/>
    </source>
</evidence>
<dbReference type="CTD" id="6101685"/>
<dbReference type="InterPro" id="IPR013083">
    <property type="entry name" value="Znf_RING/FYVE/PHD"/>
</dbReference>
<feature type="compositionally biased region" description="Basic residues" evidence="9">
    <location>
        <begin position="1"/>
        <end position="11"/>
    </location>
</feature>
<dbReference type="PROSITE" id="PS50089">
    <property type="entry name" value="ZF_RING_2"/>
    <property type="match status" value="1"/>
</dbReference>